<sequence>MGNRWFETVAHAQLRARKRLPKSVYKALLAGTEAGVSYRDNLAAFRELGFAPHVADLSADRQTATTVMGQEIALPVIISPTGVQAVHPDGEVAVARAAAARGTAMGLSSFASKPVEEVVAANPKTFFQMYWMGSKDSMIRTMERARSAGAAGLIVTLDWTFSHGRDWGSPWIPERLDLKAMAKLAPQGLTRPSWLLDYARSGSLPDLTTPNLADEDGVAPAFFGAYGQWMGTPPPSWDDIRWMRDEWQGPFLLKGISRVDDARRAVDIGVTAISVSNHGGNNLDTVPAPIRLLPGIAGAVGDQIEVLLDGGIRRGGDVVKALALGARAVLIGRAYLWGLAASGQAGVENVLDIMAGGIDSTLRGLGCSSIHDLGPDDVLVPDGFTRTAGATERG</sequence>
<keyword evidence="2" id="KW-0285">Flavoprotein</keyword>
<dbReference type="PROSITE" id="PS51349">
    <property type="entry name" value="FMN_HYDROXY_ACID_DH_2"/>
    <property type="match status" value="1"/>
</dbReference>
<dbReference type="CDD" id="cd02809">
    <property type="entry name" value="alpha_hydroxyacid_oxid_FMN"/>
    <property type="match status" value="1"/>
</dbReference>
<dbReference type="Pfam" id="PF01070">
    <property type="entry name" value="FMN_dh"/>
    <property type="match status" value="1"/>
</dbReference>
<evidence type="ECO:0000313" key="7">
    <source>
        <dbReference type="EMBL" id="GAA4009213.1"/>
    </source>
</evidence>
<keyword evidence="4" id="KW-0560">Oxidoreductase</keyword>
<dbReference type="InterPro" id="IPR012133">
    <property type="entry name" value="Alpha-hydoxy_acid_DH_FMN"/>
</dbReference>
<dbReference type="NCBIfam" id="TIGR03966">
    <property type="entry name" value="actino_HemFlav"/>
    <property type="match status" value="1"/>
</dbReference>
<proteinExistence type="inferred from homology"/>
<name>A0ABP7SAU4_9ACTN</name>
<comment type="similarity">
    <text evidence="5">Belongs to the FMN-dependent alpha-hydroxy acid dehydrogenase family.</text>
</comment>
<dbReference type="PIRSF" id="PIRSF000138">
    <property type="entry name" value="Al-hdrx_acd_dh"/>
    <property type="match status" value="1"/>
</dbReference>
<protein>
    <submittedName>
        <fullName evidence="7">Mycofactocin biosynthesis FMN-dependent deaminase MftD</fullName>
    </submittedName>
</protein>
<dbReference type="EMBL" id="BAAAZX010000017">
    <property type="protein sequence ID" value="GAA4009213.1"/>
    <property type="molecule type" value="Genomic_DNA"/>
</dbReference>
<evidence type="ECO:0000256" key="4">
    <source>
        <dbReference type="ARBA" id="ARBA00023002"/>
    </source>
</evidence>
<evidence type="ECO:0000313" key="8">
    <source>
        <dbReference type="Proteomes" id="UP001500456"/>
    </source>
</evidence>
<dbReference type="InterPro" id="IPR013785">
    <property type="entry name" value="Aldolase_TIM"/>
</dbReference>
<evidence type="ECO:0000256" key="1">
    <source>
        <dbReference type="ARBA" id="ARBA00001917"/>
    </source>
</evidence>
<keyword evidence="3" id="KW-0288">FMN</keyword>
<dbReference type="InterPro" id="IPR037396">
    <property type="entry name" value="FMN_HAD"/>
</dbReference>
<dbReference type="Proteomes" id="UP001500456">
    <property type="component" value="Unassembled WGS sequence"/>
</dbReference>
<dbReference type="RefSeq" id="WP_345567154.1">
    <property type="nucleotide sequence ID" value="NZ_BAAAZX010000017.1"/>
</dbReference>
<comment type="cofactor">
    <cofactor evidence="1">
        <name>FMN</name>
        <dbReference type="ChEBI" id="CHEBI:58210"/>
    </cofactor>
</comment>
<dbReference type="InterPro" id="IPR000262">
    <property type="entry name" value="FMN-dep_DH"/>
</dbReference>
<reference evidence="8" key="1">
    <citation type="journal article" date="2019" name="Int. J. Syst. Evol. Microbiol.">
        <title>The Global Catalogue of Microorganisms (GCM) 10K type strain sequencing project: providing services to taxonomists for standard genome sequencing and annotation.</title>
        <authorList>
            <consortium name="The Broad Institute Genomics Platform"/>
            <consortium name="The Broad Institute Genome Sequencing Center for Infectious Disease"/>
            <person name="Wu L."/>
            <person name="Ma J."/>
        </authorList>
    </citation>
    <scope>NUCLEOTIDE SEQUENCE [LARGE SCALE GENOMIC DNA]</scope>
    <source>
        <strain evidence="8">JCM 16924</strain>
    </source>
</reference>
<dbReference type="SUPFAM" id="SSF51395">
    <property type="entry name" value="FMN-linked oxidoreductases"/>
    <property type="match status" value="1"/>
</dbReference>
<comment type="caution">
    <text evidence="7">The sequence shown here is derived from an EMBL/GenBank/DDBJ whole genome shotgun (WGS) entry which is preliminary data.</text>
</comment>
<accession>A0ABP7SAU4</accession>
<dbReference type="PANTHER" id="PTHR10578:SF107">
    <property type="entry name" value="2-HYDROXYACID OXIDASE 1"/>
    <property type="match status" value="1"/>
</dbReference>
<keyword evidence="8" id="KW-1185">Reference proteome</keyword>
<gene>
    <name evidence="7" type="primary">mftD</name>
    <name evidence="7" type="ORF">GCM10022232_57450</name>
</gene>
<evidence type="ECO:0000256" key="3">
    <source>
        <dbReference type="ARBA" id="ARBA00022643"/>
    </source>
</evidence>
<organism evidence="7 8">
    <name type="scientific">Streptomyces plumbiresistens</name>
    <dbReference type="NCBI Taxonomy" id="511811"/>
    <lineage>
        <taxon>Bacteria</taxon>
        <taxon>Bacillati</taxon>
        <taxon>Actinomycetota</taxon>
        <taxon>Actinomycetes</taxon>
        <taxon>Kitasatosporales</taxon>
        <taxon>Streptomycetaceae</taxon>
        <taxon>Streptomyces</taxon>
    </lineage>
</organism>
<evidence type="ECO:0000256" key="2">
    <source>
        <dbReference type="ARBA" id="ARBA00022630"/>
    </source>
</evidence>
<dbReference type="InterPro" id="IPR023989">
    <property type="entry name" value="MftD"/>
</dbReference>
<feature type="domain" description="FMN hydroxy acid dehydrogenase" evidence="6">
    <location>
        <begin position="1"/>
        <end position="383"/>
    </location>
</feature>
<dbReference type="Gene3D" id="3.20.20.70">
    <property type="entry name" value="Aldolase class I"/>
    <property type="match status" value="1"/>
</dbReference>
<evidence type="ECO:0000259" key="6">
    <source>
        <dbReference type="PROSITE" id="PS51349"/>
    </source>
</evidence>
<dbReference type="PANTHER" id="PTHR10578">
    <property type="entry name" value="S -2-HYDROXY-ACID OXIDASE-RELATED"/>
    <property type="match status" value="1"/>
</dbReference>
<evidence type="ECO:0000256" key="5">
    <source>
        <dbReference type="ARBA" id="ARBA00024042"/>
    </source>
</evidence>